<feature type="compositionally biased region" description="Polar residues" evidence="9">
    <location>
        <begin position="128"/>
        <end position="143"/>
    </location>
</feature>
<comment type="caution">
    <text evidence="11">The sequence shown here is derived from an EMBL/GenBank/DDBJ whole genome shotgun (WGS) entry which is preliminary data.</text>
</comment>
<keyword evidence="2" id="KW-0217">Developmental protein</keyword>
<feature type="DNA-binding region" description="Homeobox" evidence="6">
    <location>
        <begin position="168"/>
        <end position="227"/>
    </location>
</feature>
<organism evidence="11 12">
    <name type="scientific">Brachionus calyciflorus</name>
    <dbReference type="NCBI Taxonomy" id="104777"/>
    <lineage>
        <taxon>Eukaryota</taxon>
        <taxon>Metazoa</taxon>
        <taxon>Spiralia</taxon>
        <taxon>Gnathifera</taxon>
        <taxon>Rotifera</taxon>
        <taxon>Eurotatoria</taxon>
        <taxon>Monogononta</taxon>
        <taxon>Pseudotrocha</taxon>
        <taxon>Ploima</taxon>
        <taxon>Brachionidae</taxon>
        <taxon>Brachionus</taxon>
    </lineage>
</organism>
<evidence type="ECO:0000256" key="3">
    <source>
        <dbReference type="ARBA" id="ARBA00023125"/>
    </source>
</evidence>
<dbReference type="InterPro" id="IPR020479">
    <property type="entry name" value="HD_metazoa"/>
</dbReference>
<evidence type="ECO:0000313" key="11">
    <source>
        <dbReference type="EMBL" id="CAF1033426.1"/>
    </source>
</evidence>
<evidence type="ECO:0000256" key="2">
    <source>
        <dbReference type="ARBA" id="ARBA00022473"/>
    </source>
</evidence>
<dbReference type="Proteomes" id="UP000663879">
    <property type="component" value="Unassembled WGS sequence"/>
</dbReference>
<dbReference type="PRINTS" id="PR00024">
    <property type="entry name" value="HOMEOBOX"/>
</dbReference>
<gene>
    <name evidence="11" type="ORF">OXX778_LOCUS17985</name>
</gene>
<dbReference type="OrthoDB" id="6159439at2759"/>
<comment type="subcellular location">
    <subcellularLocation>
        <location evidence="1 6 7">Nucleus</location>
    </subcellularLocation>
</comment>
<dbReference type="InterPro" id="IPR001356">
    <property type="entry name" value="HD"/>
</dbReference>
<dbReference type="GO" id="GO:0005654">
    <property type="term" value="C:nucleoplasm"/>
    <property type="evidence" value="ECO:0007669"/>
    <property type="project" value="TreeGrafter"/>
</dbReference>
<dbReference type="EMBL" id="CAJNOC010004783">
    <property type="protein sequence ID" value="CAF1033426.1"/>
    <property type="molecule type" value="Genomic_DNA"/>
</dbReference>
<accession>A0A814J6W5</accession>
<feature type="region of interest" description="Disordered" evidence="9">
    <location>
        <begin position="226"/>
        <end position="288"/>
    </location>
</feature>
<dbReference type="GO" id="GO:0000978">
    <property type="term" value="F:RNA polymerase II cis-regulatory region sequence-specific DNA binding"/>
    <property type="evidence" value="ECO:0007669"/>
    <property type="project" value="TreeGrafter"/>
</dbReference>
<dbReference type="GO" id="GO:0000981">
    <property type="term" value="F:DNA-binding transcription factor activity, RNA polymerase II-specific"/>
    <property type="evidence" value="ECO:0007669"/>
    <property type="project" value="InterPro"/>
</dbReference>
<dbReference type="InterPro" id="IPR009057">
    <property type="entry name" value="Homeodomain-like_sf"/>
</dbReference>
<dbReference type="SUPFAM" id="SSF46689">
    <property type="entry name" value="Homeodomain-like"/>
    <property type="match status" value="1"/>
</dbReference>
<reference evidence="11" key="1">
    <citation type="submission" date="2021-02" db="EMBL/GenBank/DDBJ databases">
        <authorList>
            <person name="Nowell W R."/>
        </authorList>
    </citation>
    <scope>NUCLEOTIDE SEQUENCE</scope>
    <source>
        <strain evidence="11">Ploen Becks lab</strain>
    </source>
</reference>
<keyword evidence="12" id="KW-1185">Reference proteome</keyword>
<keyword evidence="3 6" id="KW-0238">DNA-binding</keyword>
<evidence type="ECO:0000256" key="8">
    <source>
        <dbReference type="RuleBase" id="RU004442"/>
    </source>
</evidence>
<feature type="compositionally biased region" description="Acidic residues" evidence="9">
    <location>
        <begin position="248"/>
        <end position="269"/>
    </location>
</feature>
<name>A0A814J6W5_9BILA</name>
<evidence type="ECO:0000256" key="4">
    <source>
        <dbReference type="ARBA" id="ARBA00023155"/>
    </source>
</evidence>
<feature type="domain" description="Homeobox" evidence="10">
    <location>
        <begin position="166"/>
        <end position="226"/>
    </location>
</feature>
<dbReference type="SMART" id="SM00389">
    <property type="entry name" value="HOX"/>
    <property type="match status" value="1"/>
</dbReference>
<dbReference type="AlphaFoldDB" id="A0A814J6W5"/>
<dbReference type="PANTHER" id="PTHR45771">
    <property type="entry name" value="HOMEOTIC PROTEIN DEFORMED"/>
    <property type="match status" value="1"/>
</dbReference>
<dbReference type="FunFam" id="1.10.10.60:FF:000055">
    <property type="entry name" value="Homeobox protein Hox-A5"/>
    <property type="match status" value="1"/>
</dbReference>
<dbReference type="InterPro" id="IPR017995">
    <property type="entry name" value="Homeobox_antennapedia"/>
</dbReference>
<feature type="compositionally biased region" description="Polar residues" evidence="9">
    <location>
        <begin position="231"/>
        <end position="243"/>
    </location>
</feature>
<dbReference type="InterPro" id="IPR017970">
    <property type="entry name" value="Homeobox_CS"/>
</dbReference>
<evidence type="ECO:0000256" key="9">
    <source>
        <dbReference type="SAM" id="MobiDB-lite"/>
    </source>
</evidence>
<dbReference type="Pfam" id="PF00046">
    <property type="entry name" value="Homeodomain"/>
    <property type="match status" value="1"/>
</dbReference>
<keyword evidence="5 6" id="KW-0539">Nucleus</keyword>
<keyword evidence="4 6" id="KW-0371">Homeobox</keyword>
<dbReference type="Gene3D" id="1.10.10.60">
    <property type="entry name" value="Homeodomain-like"/>
    <property type="match status" value="1"/>
</dbReference>
<dbReference type="GO" id="GO:0045944">
    <property type="term" value="P:positive regulation of transcription by RNA polymerase II"/>
    <property type="evidence" value="ECO:0007669"/>
    <property type="project" value="TreeGrafter"/>
</dbReference>
<evidence type="ECO:0000256" key="5">
    <source>
        <dbReference type="ARBA" id="ARBA00023242"/>
    </source>
</evidence>
<feature type="compositionally biased region" description="Polar residues" evidence="9">
    <location>
        <begin position="276"/>
        <end position="288"/>
    </location>
</feature>
<evidence type="ECO:0000256" key="1">
    <source>
        <dbReference type="ARBA" id="ARBA00004123"/>
    </source>
</evidence>
<dbReference type="GO" id="GO:0009952">
    <property type="term" value="P:anterior/posterior pattern specification"/>
    <property type="evidence" value="ECO:0007669"/>
    <property type="project" value="TreeGrafter"/>
</dbReference>
<feature type="region of interest" description="Disordered" evidence="9">
    <location>
        <begin position="91"/>
        <end position="145"/>
    </location>
</feature>
<dbReference type="PROSITE" id="PS00027">
    <property type="entry name" value="HOMEOBOX_1"/>
    <property type="match status" value="1"/>
</dbReference>
<dbReference type="PRINTS" id="PR00025">
    <property type="entry name" value="ANTENNAPEDIA"/>
</dbReference>
<dbReference type="CDD" id="cd00086">
    <property type="entry name" value="homeodomain"/>
    <property type="match status" value="1"/>
</dbReference>
<dbReference type="InterPro" id="IPR050609">
    <property type="entry name" value="Antp_homeobox_Deformed_sf"/>
</dbReference>
<protein>
    <recommendedName>
        <fullName evidence="10">Homeobox domain-containing protein</fullName>
    </recommendedName>
</protein>
<proteinExistence type="inferred from homology"/>
<dbReference type="PANTHER" id="PTHR45771:SF6">
    <property type="entry name" value="HOMEOTIC PROTEIN SEX COMBS REDUCED"/>
    <property type="match status" value="1"/>
</dbReference>
<dbReference type="PROSITE" id="PS50071">
    <property type="entry name" value="HOMEOBOX_2"/>
    <property type="match status" value="1"/>
</dbReference>
<evidence type="ECO:0000313" key="12">
    <source>
        <dbReference type="Proteomes" id="UP000663879"/>
    </source>
</evidence>
<sequence length="312" mass="35720">MSNNYIQFDSDDNKSNPKSFNYQYSYPMSDFYQYQYQGYSAYPNSTTSSSSSLSSNGYPQFGSTEFGLGINVSPSAPLPYLFSHLDPMPVNTDYGKIQEPQRTASTSSSSSSLQQNSDTIPVDDDNSDSQTGTQSNTPSTNDTKPPVIYAWMKKVHINSSDGFSSIESKRARTAYTRHQVLELEKEFHFNKYLTRRRRIEIAHTLSLSERQIKIWFQNRRMKWKKDHKIPNSKSKLSESGQCSNDSNVDFDEDNEDEYEENDEDLDQAENADQYYRKNTQVNMSSNAQSNQIQNYQQIGMPLNSVPSKPLLI</sequence>
<evidence type="ECO:0000256" key="6">
    <source>
        <dbReference type="PROSITE-ProRule" id="PRU00108"/>
    </source>
</evidence>
<evidence type="ECO:0000256" key="7">
    <source>
        <dbReference type="RuleBase" id="RU000682"/>
    </source>
</evidence>
<comment type="similarity">
    <text evidence="8">Belongs to the Antp homeobox family.</text>
</comment>
<evidence type="ECO:0000259" key="10">
    <source>
        <dbReference type="PROSITE" id="PS50071"/>
    </source>
</evidence>